<dbReference type="SUPFAM" id="SSF51126">
    <property type="entry name" value="Pectin lyase-like"/>
    <property type="match status" value="2"/>
</dbReference>
<sequence length="742" mass="81986">MTTQINSIAYSLLVMIMLTAYGCATKPSHKVASNPEELTGALSTAQPGDTIIMANGEWKDADLLVEGTGTKDSMIVVMAEEAGKVILTGNSTLRVAGEYLVVSGLYFRDGHTLTSEVISFKKDKNTLANYCRITQCTIEDYSNPERHESDYWVGMYGKNNRFDHNALVGKGNKGVTMAVRLNNKESQDNHHLIDHNYFGPRPNLGSNGGETLRIGTSHYSLTSSNTKVVNNYFDRCNGEHEIISNKSGGNLFKGNTFYECVGTLTFRHGNDNIAESNAFYGNRMPNTGGIRVINKRQKVFNNYGYGLTGHWFRGALVVMNGVPNSPINRYHQVDGAEIFNNTFVDCDYVQLCAGSDEERSAVPINSVIRDNVFWNTEKQDVFTVYDDISGIEFTNNYISPTIKNIIDRGFSPIKGELKKDGNIYRLDGGKGAGLMADFEAVSKDKAGPSWYLKPGKKEAFDYGQEKVVKEGADLYDEIAHSKAGDILVLEPGDYLLTKVIELDHPISIVSSGGATIKFEKSNLFAIENGGSLKLKGITIDGAEAPDYAGNAVIRTSRYSMNKNYQLWIEDCEFKDLDVNHSFHVLDVYKNTFADSIMIKDSNFTDVSGSILALDKENEDRGIYNAEYVVLENSTFNNIGQPIMKLYRGGSDESTFGPILTIADCDFEKVGFGPKNDSNKAMVLHGVQKANIENTTFSDTKELNIFHTVGEPVTVIESVVIDDRSLLQISDNTATIHNLKEAK</sequence>
<dbReference type="Pfam" id="PF14592">
    <property type="entry name" value="Chondroitinas_B"/>
    <property type="match status" value="1"/>
</dbReference>
<dbReference type="Gene3D" id="2.160.20.10">
    <property type="entry name" value="Single-stranded right-handed beta-helix, Pectin lyase-like"/>
    <property type="match status" value="2"/>
</dbReference>
<dbReference type="InterPro" id="IPR011050">
    <property type="entry name" value="Pectin_lyase_fold/virulence"/>
</dbReference>
<organism evidence="1 2">
    <name type="scientific">Echinicola strongylocentroti</name>
    <dbReference type="NCBI Taxonomy" id="1795355"/>
    <lineage>
        <taxon>Bacteria</taxon>
        <taxon>Pseudomonadati</taxon>
        <taxon>Bacteroidota</taxon>
        <taxon>Cytophagia</taxon>
        <taxon>Cytophagales</taxon>
        <taxon>Cyclobacteriaceae</taxon>
        <taxon>Echinicola</taxon>
    </lineage>
</organism>
<evidence type="ECO:0000313" key="2">
    <source>
        <dbReference type="Proteomes" id="UP000248688"/>
    </source>
</evidence>
<dbReference type="InterPro" id="IPR012334">
    <property type="entry name" value="Pectin_lyas_fold"/>
</dbReference>
<dbReference type="InterPro" id="IPR039513">
    <property type="entry name" value="PL-6"/>
</dbReference>
<evidence type="ECO:0000313" key="1">
    <source>
        <dbReference type="EMBL" id="AWW28791.1"/>
    </source>
</evidence>
<keyword evidence="1" id="KW-0456">Lyase</keyword>
<dbReference type="EMBL" id="CP030041">
    <property type="protein sequence ID" value="AWW28791.1"/>
    <property type="molecule type" value="Genomic_DNA"/>
</dbReference>
<dbReference type="CDD" id="cd14251">
    <property type="entry name" value="PL-6"/>
    <property type="match status" value="1"/>
</dbReference>
<accession>A0A2Z4ICS9</accession>
<dbReference type="AlphaFoldDB" id="A0A2Z4ICS9"/>
<keyword evidence="2" id="KW-1185">Reference proteome</keyword>
<dbReference type="OrthoDB" id="6475864at2"/>
<dbReference type="KEGG" id="est:DN752_00835"/>
<reference evidence="1 2" key="1">
    <citation type="submission" date="2018-06" db="EMBL/GenBank/DDBJ databases">
        <title>Echinicola strongylocentroti sp. nov., isolated from a sea urchin Strongylocentrotus intermedius.</title>
        <authorList>
            <person name="Bae S.S."/>
        </authorList>
    </citation>
    <scope>NUCLEOTIDE SEQUENCE [LARGE SCALE GENOMIC DNA]</scope>
    <source>
        <strain evidence="1 2">MEBiC08714</strain>
    </source>
</reference>
<name>A0A2Z4ICS9_9BACT</name>
<dbReference type="GO" id="GO:0016829">
    <property type="term" value="F:lyase activity"/>
    <property type="evidence" value="ECO:0007669"/>
    <property type="project" value="UniProtKB-KW"/>
</dbReference>
<gene>
    <name evidence="1" type="ORF">DN752_00835</name>
</gene>
<protein>
    <submittedName>
        <fullName evidence="1">Alginate lyase</fullName>
    </submittedName>
</protein>
<proteinExistence type="predicted"/>
<dbReference type="Proteomes" id="UP000248688">
    <property type="component" value="Chromosome"/>
</dbReference>
<dbReference type="RefSeq" id="WP_112782212.1">
    <property type="nucleotide sequence ID" value="NZ_CP030041.1"/>
</dbReference>